<gene>
    <name evidence="3" type="ORF">Fmac_028886</name>
</gene>
<evidence type="ECO:0000256" key="1">
    <source>
        <dbReference type="SAM" id="Coils"/>
    </source>
</evidence>
<dbReference type="AlphaFoldDB" id="A0ABD1L8R5"/>
<name>A0ABD1L8R5_9FABA</name>
<dbReference type="PANTHER" id="PTHR34057:SF10">
    <property type="entry name" value="TRANSPOSASE, PTTA_EN_SPM, PLANT"/>
    <property type="match status" value="1"/>
</dbReference>
<comment type="caution">
    <text evidence="3">The sequence shown here is derived from an EMBL/GenBank/DDBJ whole genome shotgun (WGS) entry which is preliminary data.</text>
</comment>
<evidence type="ECO:0000313" key="4">
    <source>
        <dbReference type="Proteomes" id="UP001603857"/>
    </source>
</evidence>
<accession>A0ABD1L8R5</accession>
<proteinExistence type="predicted"/>
<dbReference type="Proteomes" id="UP001603857">
    <property type="component" value="Unassembled WGS sequence"/>
</dbReference>
<sequence>MGEDVLVPVKVYMGDDPCDKELLSIKQIPSSCENEDVEVNVTGGSNVEKTFVVEASCEDATECSSSFGGTGSGEENGQSFTDTEVESRRFADDPSSSMCDNWFKSCQRSIKSVPRSGRMHRNKVMKRNRRKKVEEQCDLASYMSNHSLFSYHEKKDCTVDTCLKDFRDVGLGVNDVNEELKLNDMCSSTEYENHDKSLDDILQEIEAIQSQVRQLKTRTDALQSKFHLGDLLMPGNASASLEGITPFIEITNSPELHDPWEDTKDGFLLHNRAAKEEGHVYKYGGNCLLKRTNESIQEDKFISKILVSEPASPENVVHNEHSTRMSCSTLMPNIPTSKRKRRKKYGPS</sequence>
<evidence type="ECO:0000313" key="3">
    <source>
        <dbReference type="EMBL" id="KAL2319917.1"/>
    </source>
</evidence>
<dbReference type="EMBL" id="JBGMDY010000010">
    <property type="protein sequence ID" value="KAL2319917.1"/>
    <property type="molecule type" value="Genomic_DNA"/>
</dbReference>
<keyword evidence="1" id="KW-0175">Coiled coil</keyword>
<protein>
    <submittedName>
        <fullName evidence="3">Uncharacterized protein</fullName>
    </submittedName>
</protein>
<evidence type="ECO:0000256" key="2">
    <source>
        <dbReference type="SAM" id="MobiDB-lite"/>
    </source>
</evidence>
<keyword evidence="4" id="KW-1185">Reference proteome</keyword>
<dbReference type="PANTHER" id="PTHR34057">
    <property type="entry name" value="ELONGATION FACTOR"/>
    <property type="match status" value="1"/>
</dbReference>
<reference evidence="3 4" key="1">
    <citation type="submission" date="2024-08" db="EMBL/GenBank/DDBJ databases">
        <title>Insights into the chromosomal genome structure of Flemingia macrophylla.</title>
        <authorList>
            <person name="Ding Y."/>
            <person name="Zhao Y."/>
            <person name="Bi W."/>
            <person name="Wu M."/>
            <person name="Zhao G."/>
            <person name="Gong Y."/>
            <person name="Li W."/>
            <person name="Zhang P."/>
        </authorList>
    </citation>
    <scope>NUCLEOTIDE SEQUENCE [LARGE SCALE GENOMIC DNA]</scope>
    <source>
        <strain evidence="3">DYQJB</strain>
        <tissue evidence="3">Leaf</tissue>
    </source>
</reference>
<feature type="region of interest" description="Disordered" evidence="2">
    <location>
        <begin position="62"/>
        <end position="93"/>
    </location>
</feature>
<feature type="coiled-coil region" evidence="1">
    <location>
        <begin position="191"/>
        <end position="225"/>
    </location>
</feature>
<organism evidence="3 4">
    <name type="scientific">Flemingia macrophylla</name>
    <dbReference type="NCBI Taxonomy" id="520843"/>
    <lineage>
        <taxon>Eukaryota</taxon>
        <taxon>Viridiplantae</taxon>
        <taxon>Streptophyta</taxon>
        <taxon>Embryophyta</taxon>
        <taxon>Tracheophyta</taxon>
        <taxon>Spermatophyta</taxon>
        <taxon>Magnoliopsida</taxon>
        <taxon>eudicotyledons</taxon>
        <taxon>Gunneridae</taxon>
        <taxon>Pentapetalae</taxon>
        <taxon>rosids</taxon>
        <taxon>fabids</taxon>
        <taxon>Fabales</taxon>
        <taxon>Fabaceae</taxon>
        <taxon>Papilionoideae</taxon>
        <taxon>50 kb inversion clade</taxon>
        <taxon>NPAAA clade</taxon>
        <taxon>indigoferoid/millettioid clade</taxon>
        <taxon>Phaseoleae</taxon>
        <taxon>Flemingia</taxon>
    </lineage>
</organism>